<dbReference type="WBParaSite" id="Pan_g2505.t1">
    <property type="protein sequence ID" value="Pan_g2505.t1"/>
    <property type="gene ID" value="Pan_g2505"/>
</dbReference>
<proteinExistence type="predicted"/>
<reference evidence="2" key="1">
    <citation type="journal article" date="2013" name="Genetics">
        <title>The draft genome and transcriptome of Panagrellus redivivus are shaped by the harsh demands of a free-living lifestyle.</title>
        <authorList>
            <person name="Srinivasan J."/>
            <person name="Dillman A.R."/>
            <person name="Macchietto M.G."/>
            <person name="Heikkinen L."/>
            <person name="Lakso M."/>
            <person name="Fracchia K.M."/>
            <person name="Antoshechkin I."/>
            <person name="Mortazavi A."/>
            <person name="Wong G."/>
            <person name="Sternberg P.W."/>
        </authorList>
    </citation>
    <scope>NUCLEOTIDE SEQUENCE [LARGE SCALE GENOMIC DNA]</scope>
    <source>
        <strain evidence="2">MT8872</strain>
    </source>
</reference>
<name>A0A7E4VTA8_PANRE</name>
<evidence type="ECO:0000256" key="1">
    <source>
        <dbReference type="SAM" id="MobiDB-lite"/>
    </source>
</evidence>
<dbReference type="Proteomes" id="UP000492821">
    <property type="component" value="Unassembled WGS sequence"/>
</dbReference>
<keyword evidence="2" id="KW-1185">Reference proteome</keyword>
<feature type="region of interest" description="Disordered" evidence="1">
    <location>
        <begin position="82"/>
        <end position="101"/>
    </location>
</feature>
<accession>A0A7E4VTA8</accession>
<organism evidence="2 3">
    <name type="scientific">Panagrellus redivivus</name>
    <name type="common">Microworm</name>
    <dbReference type="NCBI Taxonomy" id="6233"/>
    <lineage>
        <taxon>Eukaryota</taxon>
        <taxon>Metazoa</taxon>
        <taxon>Ecdysozoa</taxon>
        <taxon>Nematoda</taxon>
        <taxon>Chromadorea</taxon>
        <taxon>Rhabditida</taxon>
        <taxon>Tylenchina</taxon>
        <taxon>Panagrolaimomorpha</taxon>
        <taxon>Panagrolaimoidea</taxon>
        <taxon>Panagrolaimidae</taxon>
        <taxon>Panagrellus</taxon>
    </lineage>
</organism>
<sequence length="101" mass="11501">MENDDYKKALEEVEELEAIAAAGYPEAQEARLSVLIKSIETSRLGNLEKVRELEQELEDAKKIHAETVKELAARQYELSQLLKTTERPTLENGREENAKTD</sequence>
<feature type="compositionally biased region" description="Basic and acidic residues" evidence="1">
    <location>
        <begin position="84"/>
        <end position="101"/>
    </location>
</feature>
<evidence type="ECO:0000313" key="3">
    <source>
        <dbReference type="WBParaSite" id="Pan_g2505.t1"/>
    </source>
</evidence>
<reference evidence="3" key="2">
    <citation type="submission" date="2020-10" db="UniProtKB">
        <authorList>
            <consortium name="WormBaseParasite"/>
        </authorList>
    </citation>
    <scope>IDENTIFICATION</scope>
</reference>
<evidence type="ECO:0000313" key="2">
    <source>
        <dbReference type="Proteomes" id="UP000492821"/>
    </source>
</evidence>
<dbReference type="AlphaFoldDB" id="A0A7E4VTA8"/>
<protein>
    <submittedName>
        <fullName evidence="3">HAP1 N-terminal domain-containing protein</fullName>
    </submittedName>
</protein>